<dbReference type="InterPro" id="IPR023614">
    <property type="entry name" value="Porin_dom_sf"/>
</dbReference>
<dbReference type="RefSeq" id="WP_200347239.1">
    <property type="nucleotide sequence ID" value="NZ_NRSJ01000030.1"/>
</dbReference>
<feature type="signal peptide" evidence="1">
    <location>
        <begin position="1"/>
        <end position="25"/>
    </location>
</feature>
<dbReference type="Proteomes" id="UP001296776">
    <property type="component" value="Unassembled WGS sequence"/>
</dbReference>
<evidence type="ECO:0008006" key="4">
    <source>
        <dbReference type="Google" id="ProtNLM"/>
    </source>
</evidence>
<dbReference type="SUPFAM" id="SSF56935">
    <property type="entry name" value="Porins"/>
    <property type="match status" value="1"/>
</dbReference>
<accession>A0AAJ0XAN0</accession>
<dbReference type="AlphaFoldDB" id="A0AAJ0XAN0"/>
<comment type="caution">
    <text evidence="2">The sequence shown here is derived from an EMBL/GenBank/DDBJ whole genome shotgun (WGS) entry which is preliminary data.</text>
</comment>
<proteinExistence type="predicted"/>
<keyword evidence="1" id="KW-0732">Signal</keyword>
<dbReference type="InterPro" id="IPR018759">
    <property type="entry name" value="BBP2_2"/>
</dbReference>
<organism evidence="2 3">
    <name type="scientific">Halochromatium glycolicum</name>
    <dbReference type="NCBI Taxonomy" id="85075"/>
    <lineage>
        <taxon>Bacteria</taxon>
        <taxon>Pseudomonadati</taxon>
        <taxon>Pseudomonadota</taxon>
        <taxon>Gammaproteobacteria</taxon>
        <taxon>Chromatiales</taxon>
        <taxon>Chromatiaceae</taxon>
        <taxon>Halochromatium</taxon>
    </lineage>
</organism>
<keyword evidence="3" id="KW-1185">Reference proteome</keyword>
<evidence type="ECO:0000256" key="1">
    <source>
        <dbReference type="SAM" id="SignalP"/>
    </source>
</evidence>
<gene>
    <name evidence="2" type="ORF">CKO40_15575</name>
</gene>
<sequence length="424" mass="46500">MRVLVSTWIIITVAAQGLGIAAARAQDTAGDIAYDVSDALRPLQARGIGSLRLGAWLLTPVVNIGQTYDDNIFARPDDEVDDFITDIDPVITLASDWNRHQTAFELSGSFGFYQANPDENRRDYSIANTTVLDVWAGTQLTSDLLYRHAQTPRTSPDNIGASAEPLRFDERRASLEFSRDLSIFTLSLSGTVKRLTYSNSEAVGGGTINNSDRDRTDSGYAITLGYEPFPQTSASLSVGYENVDYDDSAQFGGPDRDNNGLAIDLNASKTISELWSIDLNLGYRPRDFADPSLDDLSGSKAIVLGADVQWAPTRLTSLTGTLARRSYETTQAGASAIVGTFATLGVEHQLLRHLEVSAGLDYNLSDYEGATREDRDYGLSLGLEYTLMRFLAIEAEYSYRERDSTDDSADYDKNTAYLGLRLSF</sequence>
<name>A0AAJ0XAN0_9GAMM</name>
<protein>
    <recommendedName>
        <fullName evidence="4">Outer membrane beta-barrel protein</fullName>
    </recommendedName>
</protein>
<evidence type="ECO:0000313" key="2">
    <source>
        <dbReference type="EMBL" id="MBK1705936.1"/>
    </source>
</evidence>
<reference evidence="2" key="2">
    <citation type="journal article" date="2020" name="Microorganisms">
        <title>Osmotic Adaptation and Compatible Solute Biosynthesis of Phototrophic Bacteria as Revealed from Genome Analyses.</title>
        <authorList>
            <person name="Imhoff J.F."/>
            <person name="Rahn T."/>
            <person name="Kunzel S."/>
            <person name="Keller A."/>
            <person name="Neulinger S.C."/>
        </authorList>
    </citation>
    <scope>NUCLEOTIDE SEQUENCE</scope>
    <source>
        <strain evidence="2">DSM 11080</strain>
    </source>
</reference>
<evidence type="ECO:0000313" key="3">
    <source>
        <dbReference type="Proteomes" id="UP001296776"/>
    </source>
</evidence>
<dbReference type="EMBL" id="NRSJ01000030">
    <property type="protein sequence ID" value="MBK1705936.1"/>
    <property type="molecule type" value="Genomic_DNA"/>
</dbReference>
<feature type="chain" id="PRO_5042516482" description="Outer membrane beta-barrel protein" evidence="1">
    <location>
        <begin position="26"/>
        <end position="424"/>
    </location>
</feature>
<reference evidence="2" key="1">
    <citation type="submission" date="2017-08" db="EMBL/GenBank/DDBJ databases">
        <authorList>
            <person name="Imhoff J.F."/>
            <person name="Rahn T."/>
            <person name="Kuenzel S."/>
            <person name="Neulinger S.C."/>
        </authorList>
    </citation>
    <scope>NUCLEOTIDE SEQUENCE</scope>
    <source>
        <strain evidence="2">DSM 11080</strain>
    </source>
</reference>
<dbReference type="Pfam" id="PF10082">
    <property type="entry name" value="BBP2_2"/>
    <property type="match status" value="1"/>
</dbReference>
<dbReference type="Gene3D" id="2.40.160.10">
    <property type="entry name" value="Porin"/>
    <property type="match status" value="1"/>
</dbReference>